<dbReference type="RefSeq" id="WP_143984541.1">
    <property type="nucleotide sequence ID" value="NZ_CP041692.1"/>
</dbReference>
<evidence type="ECO:0000256" key="2">
    <source>
        <dbReference type="ARBA" id="ARBA00023315"/>
    </source>
</evidence>
<dbReference type="Proteomes" id="UP000319263">
    <property type="component" value="Chromosome"/>
</dbReference>
<dbReference type="KEGG" id="mik:FOE78_00230"/>
<name>A0A516PTS2_9ACTN</name>
<organism evidence="4 5">
    <name type="scientific">Microlunatus elymi</name>
    <dbReference type="NCBI Taxonomy" id="2596828"/>
    <lineage>
        <taxon>Bacteria</taxon>
        <taxon>Bacillati</taxon>
        <taxon>Actinomycetota</taxon>
        <taxon>Actinomycetes</taxon>
        <taxon>Propionibacteriales</taxon>
        <taxon>Propionibacteriaceae</taxon>
        <taxon>Microlunatus</taxon>
    </lineage>
</organism>
<feature type="domain" description="N-acetyltransferase" evidence="3">
    <location>
        <begin position="2"/>
        <end position="148"/>
    </location>
</feature>
<evidence type="ECO:0000313" key="4">
    <source>
        <dbReference type="EMBL" id="QDP94552.1"/>
    </source>
</evidence>
<accession>A0A516PTS2</accession>
<dbReference type="Pfam" id="PF13508">
    <property type="entry name" value="Acetyltransf_7"/>
    <property type="match status" value="1"/>
</dbReference>
<dbReference type="AlphaFoldDB" id="A0A516PTS2"/>
<dbReference type="CDD" id="cd04301">
    <property type="entry name" value="NAT_SF"/>
    <property type="match status" value="1"/>
</dbReference>
<evidence type="ECO:0000259" key="3">
    <source>
        <dbReference type="PROSITE" id="PS51186"/>
    </source>
</evidence>
<gene>
    <name evidence="4" type="ORF">FOE78_00230</name>
</gene>
<dbReference type="SUPFAM" id="SSF55729">
    <property type="entry name" value="Acyl-CoA N-acyltransferases (Nat)"/>
    <property type="match status" value="1"/>
</dbReference>
<evidence type="ECO:0000313" key="5">
    <source>
        <dbReference type="Proteomes" id="UP000319263"/>
    </source>
</evidence>
<dbReference type="EMBL" id="CP041692">
    <property type="protein sequence ID" value="QDP94552.1"/>
    <property type="molecule type" value="Genomic_DNA"/>
</dbReference>
<dbReference type="InterPro" id="IPR016181">
    <property type="entry name" value="Acyl_CoA_acyltransferase"/>
</dbReference>
<dbReference type="OrthoDB" id="9775595at2"/>
<proteinExistence type="predicted"/>
<reference evidence="4 5" key="1">
    <citation type="submission" date="2019-07" db="EMBL/GenBank/DDBJ databases">
        <title>Microlunatus dokdonensis sp. nov. isolated from the rhizospheric soil of the wild plant Elymus tsukushiensis.</title>
        <authorList>
            <person name="Ghim S.-Y."/>
            <person name="Hwang Y.-J."/>
            <person name="Son J.-S."/>
            <person name="Shin J.-H."/>
        </authorList>
    </citation>
    <scope>NUCLEOTIDE SEQUENCE [LARGE SCALE GENOMIC DNA]</scope>
    <source>
        <strain evidence="4 5">KUDC0627</strain>
    </source>
</reference>
<evidence type="ECO:0000256" key="1">
    <source>
        <dbReference type="ARBA" id="ARBA00022679"/>
    </source>
</evidence>
<dbReference type="PANTHER" id="PTHR43877">
    <property type="entry name" value="AMINOALKYLPHOSPHONATE N-ACETYLTRANSFERASE-RELATED-RELATED"/>
    <property type="match status" value="1"/>
</dbReference>
<keyword evidence="1 4" id="KW-0808">Transferase</keyword>
<dbReference type="InterPro" id="IPR050832">
    <property type="entry name" value="Bact_Acetyltransf"/>
</dbReference>
<sequence>MPTIRPYLPTDQTSWLRCRVLSFLNTCYYDDVRRTRPHEDDLVVSLVAASGDEVVGLIDVTVDGSAATIDCIAIHPDHQPHGLGARLFEAALAELGSEVETIDAWTREDEAANRWYRSRGFRENSRYLHVYKDWDESVDAFSTPEPLSTPVQAFMQAKIEHEAELRTRFRRVYVCRQYLKIICPEPSTP</sequence>
<dbReference type="PROSITE" id="PS51186">
    <property type="entry name" value="GNAT"/>
    <property type="match status" value="1"/>
</dbReference>
<keyword evidence="2" id="KW-0012">Acyltransferase</keyword>
<protein>
    <submittedName>
        <fullName evidence="4">GNAT family N-acetyltransferase</fullName>
    </submittedName>
</protein>
<dbReference type="InterPro" id="IPR000182">
    <property type="entry name" value="GNAT_dom"/>
</dbReference>
<dbReference type="GO" id="GO:0016747">
    <property type="term" value="F:acyltransferase activity, transferring groups other than amino-acyl groups"/>
    <property type="evidence" value="ECO:0007669"/>
    <property type="project" value="InterPro"/>
</dbReference>
<dbReference type="Gene3D" id="3.40.630.30">
    <property type="match status" value="1"/>
</dbReference>
<keyword evidence="5" id="KW-1185">Reference proteome</keyword>